<keyword evidence="1" id="KW-0479">Metal-binding</keyword>
<feature type="domain" description="BED-type" evidence="5">
    <location>
        <begin position="103"/>
        <end position="138"/>
    </location>
</feature>
<accession>A0A9P0B0F6</accession>
<evidence type="ECO:0000256" key="1">
    <source>
        <dbReference type="ARBA" id="ARBA00022723"/>
    </source>
</evidence>
<evidence type="ECO:0000313" key="6">
    <source>
        <dbReference type="EMBL" id="CAH0552497.1"/>
    </source>
</evidence>
<organism evidence="6 7">
    <name type="scientific">Brassicogethes aeneus</name>
    <name type="common">Rape pollen beetle</name>
    <name type="synonym">Meligethes aeneus</name>
    <dbReference type="NCBI Taxonomy" id="1431903"/>
    <lineage>
        <taxon>Eukaryota</taxon>
        <taxon>Metazoa</taxon>
        <taxon>Ecdysozoa</taxon>
        <taxon>Arthropoda</taxon>
        <taxon>Hexapoda</taxon>
        <taxon>Insecta</taxon>
        <taxon>Pterygota</taxon>
        <taxon>Neoptera</taxon>
        <taxon>Endopterygota</taxon>
        <taxon>Coleoptera</taxon>
        <taxon>Polyphaga</taxon>
        <taxon>Cucujiformia</taxon>
        <taxon>Nitidulidae</taxon>
        <taxon>Meligethinae</taxon>
        <taxon>Brassicogethes</taxon>
    </lineage>
</organism>
<evidence type="ECO:0000256" key="4">
    <source>
        <dbReference type="SAM" id="MobiDB-lite"/>
    </source>
</evidence>
<dbReference type="EMBL" id="OV121134">
    <property type="protein sequence ID" value="CAH0552497.1"/>
    <property type="molecule type" value="Genomic_DNA"/>
</dbReference>
<evidence type="ECO:0000256" key="2">
    <source>
        <dbReference type="ARBA" id="ARBA00022771"/>
    </source>
</evidence>
<dbReference type="Pfam" id="PF02892">
    <property type="entry name" value="zf-BED"/>
    <property type="match status" value="1"/>
</dbReference>
<evidence type="ECO:0000313" key="7">
    <source>
        <dbReference type="Proteomes" id="UP001154078"/>
    </source>
</evidence>
<gene>
    <name evidence="6" type="ORF">MELIAE_LOCUS4708</name>
</gene>
<feature type="region of interest" description="Disordered" evidence="4">
    <location>
        <begin position="1"/>
        <end position="35"/>
    </location>
</feature>
<evidence type="ECO:0000259" key="5">
    <source>
        <dbReference type="Pfam" id="PF02892"/>
    </source>
</evidence>
<dbReference type="Proteomes" id="UP001154078">
    <property type="component" value="Chromosome 3"/>
</dbReference>
<dbReference type="OrthoDB" id="10057873at2759"/>
<name>A0A9P0B0F6_BRAAE</name>
<evidence type="ECO:0000256" key="3">
    <source>
        <dbReference type="ARBA" id="ARBA00022833"/>
    </source>
</evidence>
<proteinExistence type="predicted"/>
<reference evidence="6" key="1">
    <citation type="submission" date="2021-12" db="EMBL/GenBank/DDBJ databases">
        <authorList>
            <person name="King R."/>
        </authorList>
    </citation>
    <scope>NUCLEOTIDE SEQUENCE</scope>
</reference>
<protein>
    <recommendedName>
        <fullName evidence="5">BED-type domain-containing protein</fullName>
    </recommendedName>
</protein>
<dbReference type="GO" id="GO:0003677">
    <property type="term" value="F:DNA binding"/>
    <property type="evidence" value="ECO:0007669"/>
    <property type="project" value="InterPro"/>
</dbReference>
<feature type="compositionally biased region" description="Acidic residues" evidence="4">
    <location>
        <begin position="1"/>
        <end position="29"/>
    </location>
</feature>
<sequence length="172" mass="19241">MDEGDLVDPYENLSDDDPEYFPGREEDDLASAPKKRKLTQYFQMLTKPKDKGNGSAAAAVAPSSDPGSSATSVVYLQKDHQAKFNNSPMLDGKFYKVIKFDGKDHVEASCQLCLPNHKVIKGSAETTTNFVKHLRRMHLTGFSSYIKYKSEKQMNRQTVEITSPTLSSSKLR</sequence>
<dbReference type="InterPro" id="IPR003656">
    <property type="entry name" value="Znf_BED"/>
</dbReference>
<keyword evidence="7" id="KW-1185">Reference proteome</keyword>
<keyword evidence="3" id="KW-0862">Zinc</keyword>
<keyword evidence="2" id="KW-0863">Zinc-finger</keyword>
<feature type="region of interest" description="Disordered" evidence="4">
    <location>
        <begin position="47"/>
        <end position="71"/>
    </location>
</feature>
<feature type="compositionally biased region" description="Low complexity" evidence="4">
    <location>
        <begin position="54"/>
        <end position="70"/>
    </location>
</feature>
<dbReference type="AlphaFoldDB" id="A0A9P0B0F6"/>
<dbReference type="GO" id="GO:0008270">
    <property type="term" value="F:zinc ion binding"/>
    <property type="evidence" value="ECO:0007669"/>
    <property type="project" value="UniProtKB-KW"/>
</dbReference>